<feature type="binding site" evidence="6">
    <location>
        <position position="112"/>
    </location>
    <ligand>
        <name>Mg(2+)</name>
        <dbReference type="ChEBI" id="CHEBI:18420"/>
    </ligand>
</feature>
<dbReference type="Pfam" id="PF04493">
    <property type="entry name" value="Endonuclease_5"/>
    <property type="match status" value="1"/>
</dbReference>
<evidence type="ECO:0000313" key="8">
    <source>
        <dbReference type="Proteomes" id="UP000215459"/>
    </source>
</evidence>
<keyword evidence="8" id="KW-1185">Reference proteome</keyword>
<dbReference type="RefSeq" id="WP_094263417.1">
    <property type="nucleotide sequence ID" value="NZ_NOWF01000002.1"/>
</dbReference>
<dbReference type="PANTHER" id="PTHR28511">
    <property type="entry name" value="ENDONUCLEASE V"/>
    <property type="match status" value="1"/>
</dbReference>
<keyword evidence="6" id="KW-0479">Metal-binding</keyword>
<accession>A0A235B9T7</accession>
<comment type="catalytic activity">
    <reaction evidence="6">
        <text>Endonucleolytic cleavage at apurinic or apyrimidinic sites to products with a 5'-phosphate.</text>
        <dbReference type="EC" id="3.1.21.7"/>
    </reaction>
</comment>
<dbReference type="PANTHER" id="PTHR28511:SF1">
    <property type="entry name" value="ENDONUCLEASE V"/>
    <property type="match status" value="1"/>
</dbReference>
<dbReference type="EC" id="3.1.21.7" evidence="6"/>
<sequence length="227" mass="25022">MEPVITHPWDIREADAWKLQQHLASKVIRHDPGNHEIQYIAGVDVAYDNHSDQPLAAAVVLDADSFGVVETAVSEGIPSFPYIPGLFSFRELPPIIQALKKLTLSPDLIVCDGHGVAHPRRLGLASHLGVLFEVPTIGCGKTRLVGEAVEPGIHRGDSSPLVDQREVIGHVLRTQDHTKPVFVSIGHRISLPTACDWILKLSPRYRLPETTRQADQLVRKASAARFR</sequence>
<dbReference type="GO" id="GO:0043737">
    <property type="term" value="F:deoxyribonuclease V activity"/>
    <property type="evidence" value="ECO:0007669"/>
    <property type="project" value="UniProtKB-UniRule"/>
</dbReference>
<reference evidence="7 8" key="1">
    <citation type="submission" date="2017-07" db="EMBL/GenBank/DDBJ databases">
        <title>The genome sequence of Paludifilum halophilum highlights mechanisms for microbial adaptation to high salt environemnts.</title>
        <authorList>
            <person name="Belbahri L."/>
        </authorList>
    </citation>
    <scope>NUCLEOTIDE SEQUENCE [LARGE SCALE GENOMIC DNA]</scope>
    <source>
        <strain evidence="7 8">DSM 102817</strain>
    </source>
</reference>
<evidence type="ECO:0000256" key="6">
    <source>
        <dbReference type="HAMAP-Rule" id="MF_00801"/>
    </source>
</evidence>
<gene>
    <name evidence="6" type="primary">nfi</name>
    <name evidence="7" type="ORF">CHM34_04695</name>
</gene>
<feature type="site" description="Interaction with target DNA" evidence="6">
    <location>
        <position position="82"/>
    </location>
</feature>
<organism evidence="7 8">
    <name type="scientific">Paludifilum halophilum</name>
    <dbReference type="NCBI Taxonomy" id="1642702"/>
    <lineage>
        <taxon>Bacteria</taxon>
        <taxon>Bacillati</taxon>
        <taxon>Bacillota</taxon>
        <taxon>Bacilli</taxon>
        <taxon>Bacillales</taxon>
        <taxon>Thermoactinomycetaceae</taxon>
        <taxon>Paludifilum</taxon>
    </lineage>
</organism>
<feature type="binding site" evidence="6">
    <location>
        <position position="44"/>
    </location>
    <ligand>
        <name>Mg(2+)</name>
        <dbReference type="ChEBI" id="CHEBI:18420"/>
    </ligand>
</feature>
<keyword evidence="3 6" id="KW-0540">Nuclease</keyword>
<comment type="subcellular location">
    <subcellularLocation>
        <location evidence="1 6">Cytoplasm</location>
    </subcellularLocation>
</comment>
<comment type="function">
    <text evidence="6">DNA repair enzyme involved in the repair of deaminated bases. Selectively cleaves double-stranded DNA at the second phosphodiester bond 3' to a deoxyinosine leaving behind the intact lesion on the nicked DNA.</text>
</comment>
<dbReference type="GO" id="GO:0006281">
    <property type="term" value="P:DNA repair"/>
    <property type="evidence" value="ECO:0007669"/>
    <property type="project" value="UniProtKB-UniRule"/>
</dbReference>
<dbReference type="EMBL" id="NOWF01000002">
    <property type="protein sequence ID" value="OYD09068.1"/>
    <property type="molecule type" value="Genomic_DNA"/>
</dbReference>
<dbReference type="Proteomes" id="UP000215459">
    <property type="component" value="Unassembled WGS sequence"/>
</dbReference>
<keyword evidence="4 6" id="KW-0255">Endonuclease</keyword>
<comment type="similarity">
    <text evidence="6">Belongs to the endonuclease V family.</text>
</comment>
<dbReference type="OrthoDB" id="9790916at2"/>
<keyword evidence="6" id="KW-0460">Magnesium</keyword>
<keyword evidence="6" id="KW-0234">DNA repair</keyword>
<dbReference type="NCBIfam" id="NF008629">
    <property type="entry name" value="PRK11617.1"/>
    <property type="match status" value="1"/>
</dbReference>
<keyword evidence="5 6" id="KW-0378">Hydrolase</keyword>
<keyword evidence="6" id="KW-0227">DNA damage</keyword>
<evidence type="ECO:0000256" key="1">
    <source>
        <dbReference type="ARBA" id="ARBA00004496"/>
    </source>
</evidence>
<dbReference type="GO" id="GO:0016891">
    <property type="term" value="F:RNA endonuclease activity producing 5'-phosphomonoesters, hydrolytic mechanism"/>
    <property type="evidence" value="ECO:0007669"/>
    <property type="project" value="TreeGrafter"/>
</dbReference>
<evidence type="ECO:0000256" key="3">
    <source>
        <dbReference type="ARBA" id="ARBA00022722"/>
    </source>
</evidence>
<comment type="caution">
    <text evidence="7">The sequence shown here is derived from an EMBL/GenBank/DDBJ whole genome shotgun (WGS) entry which is preliminary data.</text>
</comment>
<dbReference type="AlphaFoldDB" id="A0A235B9T7"/>
<dbReference type="CDD" id="cd06559">
    <property type="entry name" value="Endonuclease_V"/>
    <property type="match status" value="1"/>
</dbReference>
<evidence type="ECO:0000256" key="4">
    <source>
        <dbReference type="ARBA" id="ARBA00022759"/>
    </source>
</evidence>
<protein>
    <recommendedName>
        <fullName evidence="6">Endonuclease V</fullName>
        <ecNumber evidence="6">3.1.21.7</ecNumber>
    </recommendedName>
    <alternativeName>
        <fullName evidence="6">Deoxyinosine 3'endonuclease</fullName>
    </alternativeName>
    <alternativeName>
        <fullName evidence="6">Deoxyribonuclease V</fullName>
        <shortName evidence="6">DNase V</shortName>
    </alternativeName>
</protein>
<evidence type="ECO:0000256" key="2">
    <source>
        <dbReference type="ARBA" id="ARBA00022490"/>
    </source>
</evidence>
<keyword evidence="2 6" id="KW-0963">Cytoplasm</keyword>
<evidence type="ECO:0000313" key="7">
    <source>
        <dbReference type="EMBL" id="OYD09068.1"/>
    </source>
</evidence>
<dbReference type="HAMAP" id="MF_00801">
    <property type="entry name" value="Endonuclease_5"/>
    <property type="match status" value="1"/>
</dbReference>
<proteinExistence type="inferred from homology"/>
<dbReference type="GO" id="GO:0000287">
    <property type="term" value="F:magnesium ion binding"/>
    <property type="evidence" value="ECO:0007669"/>
    <property type="project" value="UniProtKB-UniRule"/>
</dbReference>
<dbReference type="Gene3D" id="3.30.2170.10">
    <property type="entry name" value="archaeoglobus fulgidus dsm 4304 superfamily"/>
    <property type="match status" value="1"/>
</dbReference>
<dbReference type="InterPro" id="IPR007581">
    <property type="entry name" value="Endonuclease-V"/>
</dbReference>
<dbReference type="GO" id="GO:0003727">
    <property type="term" value="F:single-stranded RNA binding"/>
    <property type="evidence" value="ECO:0007669"/>
    <property type="project" value="TreeGrafter"/>
</dbReference>
<comment type="cofactor">
    <cofactor evidence="6">
        <name>Mg(2+)</name>
        <dbReference type="ChEBI" id="CHEBI:18420"/>
    </cofactor>
</comment>
<dbReference type="GO" id="GO:0005737">
    <property type="term" value="C:cytoplasm"/>
    <property type="evidence" value="ECO:0007669"/>
    <property type="project" value="UniProtKB-SubCell"/>
</dbReference>
<name>A0A235B9T7_9BACL</name>
<evidence type="ECO:0000256" key="5">
    <source>
        <dbReference type="ARBA" id="ARBA00022801"/>
    </source>
</evidence>